<protein>
    <submittedName>
        <fullName evidence="1">DEAD-like helicase superfamily protein</fullName>
    </submittedName>
</protein>
<keyword evidence="1" id="KW-0347">Helicase</keyword>
<dbReference type="Gene3D" id="3.40.50.300">
    <property type="entry name" value="P-loop containing nucleotide triphosphate hydrolases"/>
    <property type="match status" value="2"/>
</dbReference>
<organism evidence="1 2">
    <name type="scientific">Edwardsiella phage ETP-1</name>
    <dbReference type="NCBI Taxonomy" id="2544920"/>
    <lineage>
        <taxon>Viruses</taxon>
        <taxon>Duplodnaviria</taxon>
        <taxon>Heunggongvirae</taxon>
        <taxon>Uroviricota</taxon>
        <taxon>Caudoviricetes</taxon>
        <taxon>Kafunavirus</taxon>
        <taxon>Kafunavirus KF1</taxon>
    </lineage>
</organism>
<accession>A0A6G5P4B6</accession>
<gene>
    <name evidence="1" type="ORF">ETP1_027</name>
</gene>
<keyword evidence="1" id="KW-0067">ATP-binding</keyword>
<evidence type="ECO:0000313" key="1">
    <source>
        <dbReference type="EMBL" id="QBP07028.1"/>
    </source>
</evidence>
<evidence type="ECO:0000313" key="2">
    <source>
        <dbReference type="Proteomes" id="UP000501729"/>
    </source>
</evidence>
<name>A0A6G5P4B6_9CAUD</name>
<proteinExistence type="predicted"/>
<dbReference type="InterPro" id="IPR027417">
    <property type="entry name" value="P-loop_NTPase"/>
</dbReference>
<dbReference type="GO" id="GO:0004386">
    <property type="term" value="F:helicase activity"/>
    <property type="evidence" value="ECO:0007669"/>
    <property type="project" value="UniProtKB-KW"/>
</dbReference>
<keyword evidence="1" id="KW-0547">Nucleotide-binding</keyword>
<dbReference type="SUPFAM" id="SSF52540">
    <property type="entry name" value="P-loop containing nucleoside triphosphate hydrolases"/>
    <property type="match status" value="2"/>
</dbReference>
<dbReference type="Proteomes" id="UP000501729">
    <property type="component" value="Segment"/>
</dbReference>
<sequence length="395" mass="45027">MTPYTHQLELSDVALAILRENGLAYLANEERTGKTLTAILVSEKSSAERILVVTKKKALTGWEETLAAFKHAKQYVVTNYHQAHKQGSNFDLVILDEAHNYISSFPKPGKIHKELMPICKGKPILYISATPYAQGPQMLFNQFKLSSYSPWYKHSNFYSWFRVYGKPYTKEINGINIPQYDRCNTEMVLDCVKHLFITKTRADLGFEHEPEDKLHFIELATNTKAVYNALLKDKLVQLSVGKVVCDSAAKLRTTLHQLEGGTVKIDNKSHVLANNEKIDYIKEHFGDTGKLAIMYNFIGEGVKLNQAFKHAAILQATSFAEGVDLHKYDELVIYSQDYSTARHTQRRARQCNQKRDKPIVVHFLLVANAISSQVYKTVSVNKRNYVDSVFERTML</sequence>
<reference evidence="1 2" key="1">
    <citation type="submission" date="2019-02" db="EMBL/GenBank/DDBJ databases">
        <title>Genome sequence of multidrug-resistant Edwardsiella tarda isolate infecting lytic phage ETP-1.</title>
        <authorList>
            <person name="Nikapitiya C."/>
            <person name="Senevirathne A."/>
            <person name="De Zoysa M."/>
            <person name="Lee J."/>
        </authorList>
    </citation>
    <scope>NUCLEOTIDE SEQUENCE [LARGE SCALE GENOMIC DNA]</scope>
</reference>
<dbReference type="EMBL" id="MK574011">
    <property type="protein sequence ID" value="QBP07028.1"/>
    <property type="molecule type" value="Genomic_DNA"/>
</dbReference>
<keyword evidence="1" id="KW-0378">Hydrolase</keyword>